<evidence type="ECO:0000256" key="7">
    <source>
        <dbReference type="RuleBase" id="RU361277"/>
    </source>
</evidence>
<sequence>MKAARFHPDTQKVSVDIIDIPTPGDNEILVKMRSASLCHTDLMLIHGERPVPSAGPPEPVTMGHEGAGYVEAWGKNVTGYAKGDRIGFLYIKGCCFECVGCQLHNLNCTRSRGLLQGFDTDGMLAEYATIDYRNAVHLPKSMLLDTASAFFCAGFTAFHGIDGCECQPGDWLAVVGCGGLGLFGIKYAKAMGFKVISIDVNDQALQVAKDAGADLVVNTSAQSDWQATIKRATNGGVRAAAVFSAVQAGYDTAMKIVGLGGVLMVVGLPPKGITFDPNDLCRKLYRIKAENTGQPSKLARAMQFTAEHNITPRSEFFKIDQISEMIAKMESGKSTRRLTVLF</sequence>
<dbReference type="InterPro" id="IPR036291">
    <property type="entry name" value="NAD(P)-bd_dom_sf"/>
</dbReference>
<dbReference type="SUPFAM" id="SSF50129">
    <property type="entry name" value="GroES-like"/>
    <property type="match status" value="1"/>
</dbReference>
<dbReference type="Proteomes" id="UP000053789">
    <property type="component" value="Unassembled WGS sequence"/>
</dbReference>
<dbReference type="SUPFAM" id="SSF51735">
    <property type="entry name" value="NAD(P)-binding Rossmann-fold domains"/>
    <property type="match status" value="1"/>
</dbReference>
<gene>
    <name evidence="9" type="ORF">Z519_01829</name>
</gene>
<accession>A0A0D2I4N6</accession>
<dbReference type="InterPro" id="IPR013154">
    <property type="entry name" value="ADH-like_N"/>
</dbReference>
<keyword evidence="10" id="KW-1185">Reference proteome</keyword>
<dbReference type="PANTHER" id="PTHR42940:SF8">
    <property type="entry name" value="VACUOLAR PROTEIN SORTING-ASSOCIATED PROTEIN 11"/>
    <property type="match status" value="1"/>
</dbReference>
<dbReference type="InterPro" id="IPR011032">
    <property type="entry name" value="GroES-like_sf"/>
</dbReference>
<name>A0A0D2I4N6_CLAB1</name>
<dbReference type="PANTHER" id="PTHR42940">
    <property type="entry name" value="ALCOHOL DEHYDROGENASE 1-RELATED"/>
    <property type="match status" value="1"/>
</dbReference>
<dbReference type="Gene3D" id="3.40.50.720">
    <property type="entry name" value="NAD(P)-binding Rossmann-like Domain"/>
    <property type="match status" value="1"/>
</dbReference>
<keyword evidence="6" id="KW-0520">NAD</keyword>
<keyword evidence="4 7" id="KW-0862">Zinc</keyword>
<comment type="cofactor">
    <cofactor evidence="1 7">
        <name>Zn(2+)</name>
        <dbReference type="ChEBI" id="CHEBI:29105"/>
    </cofactor>
</comment>
<evidence type="ECO:0000256" key="4">
    <source>
        <dbReference type="ARBA" id="ARBA00022833"/>
    </source>
</evidence>
<dbReference type="PROSITE" id="PS00059">
    <property type="entry name" value="ADH_ZINC"/>
    <property type="match status" value="1"/>
</dbReference>
<keyword evidence="5" id="KW-0560">Oxidoreductase</keyword>
<dbReference type="EMBL" id="KN846981">
    <property type="protein sequence ID" value="KIW98245.1"/>
    <property type="molecule type" value="Genomic_DNA"/>
</dbReference>
<evidence type="ECO:0000256" key="2">
    <source>
        <dbReference type="ARBA" id="ARBA00008072"/>
    </source>
</evidence>
<dbReference type="Pfam" id="PF08240">
    <property type="entry name" value="ADH_N"/>
    <property type="match status" value="1"/>
</dbReference>
<evidence type="ECO:0000259" key="8">
    <source>
        <dbReference type="SMART" id="SM00829"/>
    </source>
</evidence>
<evidence type="ECO:0000256" key="6">
    <source>
        <dbReference type="ARBA" id="ARBA00023027"/>
    </source>
</evidence>
<dbReference type="GeneID" id="27694757"/>
<evidence type="ECO:0000256" key="5">
    <source>
        <dbReference type="ARBA" id="ARBA00023002"/>
    </source>
</evidence>
<dbReference type="Gene3D" id="3.90.180.10">
    <property type="entry name" value="Medium-chain alcohol dehydrogenases, catalytic domain"/>
    <property type="match status" value="1"/>
</dbReference>
<evidence type="ECO:0000256" key="1">
    <source>
        <dbReference type="ARBA" id="ARBA00001947"/>
    </source>
</evidence>
<dbReference type="RefSeq" id="XP_016624914.1">
    <property type="nucleotide sequence ID" value="XM_016759586.1"/>
</dbReference>
<proteinExistence type="inferred from homology"/>
<dbReference type="FunFam" id="3.40.50.720:FF:000039">
    <property type="entry name" value="Alcohol dehydrogenase AdhP"/>
    <property type="match status" value="1"/>
</dbReference>
<dbReference type="GO" id="GO:0008270">
    <property type="term" value="F:zinc ion binding"/>
    <property type="evidence" value="ECO:0007669"/>
    <property type="project" value="InterPro"/>
</dbReference>
<evidence type="ECO:0000256" key="3">
    <source>
        <dbReference type="ARBA" id="ARBA00022723"/>
    </source>
</evidence>
<dbReference type="Pfam" id="PF00107">
    <property type="entry name" value="ADH_zinc_N"/>
    <property type="match status" value="1"/>
</dbReference>
<dbReference type="AlphaFoldDB" id="A0A0D2I4N6"/>
<organism evidence="9 10">
    <name type="scientific">Cladophialophora bantiana (strain ATCC 10958 / CBS 173.52 / CDC B-1940 / NIH 8579)</name>
    <name type="common">Xylohypha bantiana</name>
    <dbReference type="NCBI Taxonomy" id="1442370"/>
    <lineage>
        <taxon>Eukaryota</taxon>
        <taxon>Fungi</taxon>
        <taxon>Dikarya</taxon>
        <taxon>Ascomycota</taxon>
        <taxon>Pezizomycotina</taxon>
        <taxon>Eurotiomycetes</taxon>
        <taxon>Chaetothyriomycetidae</taxon>
        <taxon>Chaetothyriales</taxon>
        <taxon>Herpotrichiellaceae</taxon>
        <taxon>Cladophialophora</taxon>
    </lineage>
</organism>
<feature type="domain" description="Enoyl reductase (ER)" evidence="8">
    <location>
        <begin position="9"/>
        <end position="340"/>
    </location>
</feature>
<evidence type="ECO:0000313" key="10">
    <source>
        <dbReference type="Proteomes" id="UP000053789"/>
    </source>
</evidence>
<keyword evidence="3 7" id="KW-0479">Metal-binding</keyword>
<evidence type="ECO:0000313" key="9">
    <source>
        <dbReference type="EMBL" id="KIW98245.1"/>
    </source>
</evidence>
<dbReference type="InterPro" id="IPR020843">
    <property type="entry name" value="ER"/>
</dbReference>
<dbReference type="SMART" id="SM00829">
    <property type="entry name" value="PKS_ER"/>
    <property type="match status" value="1"/>
</dbReference>
<protein>
    <recommendedName>
        <fullName evidence="8">Enoyl reductase (ER) domain-containing protein</fullName>
    </recommendedName>
</protein>
<dbReference type="HOGENOM" id="CLU_026673_20_1_1"/>
<dbReference type="GO" id="GO:0018455">
    <property type="term" value="F:alcohol dehydrogenase [NAD(P)+] activity"/>
    <property type="evidence" value="ECO:0007669"/>
    <property type="project" value="UniProtKB-ARBA"/>
</dbReference>
<dbReference type="VEuPathDB" id="FungiDB:Z519_01829"/>
<reference evidence="9" key="1">
    <citation type="submission" date="2015-01" db="EMBL/GenBank/DDBJ databases">
        <title>The Genome Sequence of Cladophialophora bantiana CBS 173.52.</title>
        <authorList>
            <consortium name="The Broad Institute Genomics Platform"/>
            <person name="Cuomo C."/>
            <person name="de Hoog S."/>
            <person name="Gorbushina A."/>
            <person name="Stielow B."/>
            <person name="Teixiera M."/>
            <person name="Abouelleil A."/>
            <person name="Chapman S.B."/>
            <person name="Priest M."/>
            <person name="Young S.K."/>
            <person name="Wortman J."/>
            <person name="Nusbaum C."/>
            <person name="Birren B."/>
        </authorList>
    </citation>
    <scope>NUCLEOTIDE SEQUENCE [LARGE SCALE GENOMIC DNA]</scope>
    <source>
        <strain evidence="9">CBS 173.52</strain>
    </source>
</reference>
<comment type="similarity">
    <text evidence="2 7">Belongs to the zinc-containing alcohol dehydrogenase family.</text>
</comment>
<dbReference type="InterPro" id="IPR002328">
    <property type="entry name" value="ADH_Zn_CS"/>
</dbReference>
<dbReference type="OrthoDB" id="1560166at2759"/>
<dbReference type="InterPro" id="IPR013149">
    <property type="entry name" value="ADH-like_C"/>
</dbReference>